<dbReference type="PANTHER" id="PTHR13315">
    <property type="entry name" value="METALLO PHOSPHOESTERASE RELATED"/>
    <property type="match status" value="1"/>
</dbReference>
<keyword evidence="7" id="KW-1185">Reference proteome</keyword>
<evidence type="ECO:0000256" key="4">
    <source>
        <dbReference type="ARBA" id="ARBA00023136"/>
    </source>
</evidence>
<protein>
    <submittedName>
        <fullName evidence="6">Uncharacterized protein</fullName>
    </submittedName>
</protein>
<dbReference type="InterPro" id="IPR033308">
    <property type="entry name" value="PGAP5/Cdc1/Ted1"/>
</dbReference>
<comment type="cofactor">
    <cofactor evidence="1">
        <name>Mn(2+)</name>
        <dbReference type="ChEBI" id="CHEBI:29035"/>
    </cofactor>
</comment>
<evidence type="ECO:0000256" key="5">
    <source>
        <dbReference type="ARBA" id="ARBA00023211"/>
    </source>
</evidence>
<accession>A0AAQ3SFV4</accession>
<reference evidence="6 7" key="1">
    <citation type="journal article" date="2023" name="Life. Sci Alliance">
        <title>Evolutionary insights into 3D genome organization and epigenetic landscape of Vigna mungo.</title>
        <authorList>
            <person name="Junaid A."/>
            <person name="Singh B."/>
            <person name="Bhatia S."/>
        </authorList>
    </citation>
    <scope>NUCLEOTIDE SEQUENCE [LARGE SCALE GENOMIC DNA]</scope>
    <source>
        <strain evidence="6">Urdbean</strain>
    </source>
</reference>
<organism evidence="6 7">
    <name type="scientific">Vigna mungo</name>
    <name type="common">Black gram</name>
    <name type="synonym">Phaseolus mungo</name>
    <dbReference type="NCBI Taxonomy" id="3915"/>
    <lineage>
        <taxon>Eukaryota</taxon>
        <taxon>Viridiplantae</taxon>
        <taxon>Streptophyta</taxon>
        <taxon>Embryophyta</taxon>
        <taxon>Tracheophyta</taxon>
        <taxon>Spermatophyta</taxon>
        <taxon>Magnoliopsida</taxon>
        <taxon>eudicotyledons</taxon>
        <taxon>Gunneridae</taxon>
        <taxon>Pentapetalae</taxon>
        <taxon>rosids</taxon>
        <taxon>fabids</taxon>
        <taxon>Fabales</taxon>
        <taxon>Fabaceae</taxon>
        <taxon>Papilionoideae</taxon>
        <taxon>50 kb inversion clade</taxon>
        <taxon>NPAAA clade</taxon>
        <taxon>indigoferoid/millettioid clade</taxon>
        <taxon>Phaseoleae</taxon>
        <taxon>Vigna</taxon>
    </lineage>
</organism>
<proteinExistence type="predicted"/>
<dbReference type="GO" id="GO:0016787">
    <property type="term" value="F:hydrolase activity"/>
    <property type="evidence" value="ECO:0007669"/>
    <property type="project" value="UniProtKB-KW"/>
</dbReference>
<keyword evidence="4" id="KW-0472">Membrane</keyword>
<evidence type="ECO:0000313" key="6">
    <source>
        <dbReference type="EMBL" id="WVZ25939.1"/>
    </source>
</evidence>
<keyword evidence="5" id="KW-0464">Manganese</keyword>
<dbReference type="Proteomes" id="UP001374535">
    <property type="component" value="Chromosome 1"/>
</dbReference>
<dbReference type="EMBL" id="CP144700">
    <property type="protein sequence ID" value="WVZ25939.1"/>
    <property type="molecule type" value="Genomic_DNA"/>
</dbReference>
<keyword evidence="3" id="KW-0378">Hydrolase</keyword>
<evidence type="ECO:0000313" key="7">
    <source>
        <dbReference type="Proteomes" id="UP001374535"/>
    </source>
</evidence>
<dbReference type="GO" id="GO:0046872">
    <property type="term" value="F:metal ion binding"/>
    <property type="evidence" value="ECO:0007669"/>
    <property type="project" value="UniProtKB-KW"/>
</dbReference>
<sequence>MGTERVVKRVNGFGEFADADVLSGSGPVVLLHLPLDQTRNEHFGSVGDFEKYWTSSMEGLNVLPESRIIFSAHRYTFSDHVHGDITREISVPAMSWNARDDPGFVIASFQKAGRAVSISHCSLARESQIVLVYISVMFLFCLLCLKG</sequence>
<evidence type="ECO:0000256" key="2">
    <source>
        <dbReference type="ARBA" id="ARBA00022723"/>
    </source>
</evidence>
<dbReference type="GO" id="GO:0006506">
    <property type="term" value="P:GPI anchor biosynthetic process"/>
    <property type="evidence" value="ECO:0007669"/>
    <property type="project" value="InterPro"/>
</dbReference>
<dbReference type="PANTHER" id="PTHR13315:SF0">
    <property type="entry name" value="METALLOPHOSPHOESTERASE 1"/>
    <property type="match status" value="1"/>
</dbReference>
<name>A0AAQ3SFV4_VIGMU</name>
<dbReference type="AlphaFoldDB" id="A0AAQ3SFV4"/>
<dbReference type="GO" id="GO:0016020">
    <property type="term" value="C:membrane"/>
    <property type="evidence" value="ECO:0007669"/>
    <property type="project" value="GOC"/>
</dbReference>
<keyword evidence="2" id="KW-0479">Metal-binding</keyword>
<evidence type="ECO:0000256" key="1">
    <source>
        <dbReference type="ARBA" id="ARBA00001936"/>
    </source>
</evidence>
<gene>
    <name evidence="6" type="ORF">V8G54_004483</name>
</gene>
<evidence type="ECO:0000256" key="3">
    <source>
        <dbReference type="ARBA" id="ARBA00022801"/>
    </source>
</evidence>